<name>A0ABQ9TQ79_SAGOE</name>
<feature type="compositionally biased region" description="Polar residues" evidence="1">
    <location>
        <begin position="54"/>
        <end position="63"/>
    </location>
</feature>
<accession>A0ABQ9TQ79</accession>
<comment type="caution">
    <text evidence="2">The sequence shown here is derived from an EMBL/GenBank/DDBJ whole genome shotgun (WGS) entry which is preliminary data.</text>
</comment>
<reference evidence="2 3" key="1">
    <citation type="submission" date="2023-05" db="EMBL/GenBank/DDBJ databases">
        <title>B98-5 Cell Line De Novo Hybrid Assembly: An Optical Mapping Approach.</title>
        <authorList>
            <person name="Kananen K."/>
            <person name="Auerbach J.A."/>
            <person name="Kautto E."/>
            <person name="Blachly J.S."/>
        </authorList>
    </citation>
    <scope>NUCLEOTIDE SEQUENCE [LARGE SCALE GENOMIC DNA]</scope>
    <source>
        <strain evidence="2">B95-8</strain>
        <tissue evidence="2">Cell line</tissue>
    </source>
</reference>
<evidence type="ECO:0000313" key="3">
    <source>
        <dbReference type="Proteomes" id="UP001266305"/>
    </source>
</evidence>
<feature type="region of interest" description="Disordered" evidence="1">
    <location>
        <begin position="54"/>
        <end position="101"/>
    </location>
</feature>
<keyword evidence="3" id="KW-1185">Reference proteome</keyword>
<organism evidence="2 3">
    <name type="scientific">Saguinus oedipus</name>
    <name type="common">Cotton-top tamarin</name>
    <name type="synonym">Oedipomidas oedipus</name>
    <dbReference type="NCBI Taxonomy" id="9490"/>
    <lineage>
        <taxon>Eukaryota</taxon>
        <taxon>Metazoa</taxon>
        <taxon>Chordata</taxon>
        <taxon>Craniata</taxon>
        <taxon>Vertebrata</taxon>
        <taxon>Euteleostomi</taxon>
        <taxon>Mammalia</taxon>
        <taxon>Eutheria</taxon>
        <taxon>Euarchontoglires</taxon>
        <taxon>Primates</taxon>
        <taxon>Haplorrhini</taxon>
        <taxon>Platyrrhini</taxon>
        <taxon>Cebidae</taxon>
        <taxon>Callitrichinae</taxon>
        <taxon>Saguinus</taxon>
    </lineage>
</organism>
<evidence type="ECO:0000256" key="1">
    <source>
        <dbReference type="SAM" id="MobiDB-lite"/>
    </source>
</evidence>
<sequence>MRACGPLIRGLRATSLTPTAGTGRPLVRNWVLRVSPSFCPNFRDFQLLPQSLPTAAQISQQQPRPLGAWSDEQDTKAQPRSPQLGMVNDHPSPELMVEAEE</sequence>
<protein>
    <submittedName>
        <fullName evidence="2">Uncharacterized protein</fullName>
    </submittedName>
</protein>
<dbReference type="Proteomes" id="UP001266305">
    <property type="component" value="Unassembled WGS sequence"/>
</dbReference>
<feature type="non-terminal residue" evidence="2">
    <location>
        <position position="101"/>
    </location>
</feature>
<proteinExistence type="predicted"/>
<dbReference type="EMBL" id="JASSZA010000020">
    <property type="protein sequence ID" value="KAK2086332.1"/>
    <property type="molecule type" value="Genomic_DNA"/>
</dbReference>
<evidence type="ECO:0000313" key="2">
    <source>
        <dbReference type="EMBL" id="KAK2086332.1"/>
    </source>
</evidence>
<gene>
    <name evidence="2" type="ORF">P7K49_035757</name>
</gene>